<proteinExistence type="inferred from homology"/>
<keyword evidence="12" id="KW-0472">Membrane</keyword>
<comment type="similarity">
    <text evidence="4 14">Belongs to the cytochrome P450 family.</text>
</comment>
<dbReference type="GO" id="GO:0004497">
    <property type="term" value="F:monooxygenase activity"/>
    <property type="evidence" value="ECO:0007669"/>
    <property type="project" value="UniProtKB-KW"/>
</dbReference>
<evidence type="ECO:0000256" key="9">
    <source>
        <dbReference type="ARBA" id="ARBA00023002"/>
    </source>
</evidence>
<dbReference type="PRINTS" id="PR00463">
    <property type="entry name" value="EP450I"/>
</dbReference>
<dbReference type="Gene3D" id="1.10.630.10">
    <property type="entry name" value="Cytochrome P450"/>
    <property type="match status" value="1"/>
</dbReference>
<dbReference type="InterPro" id="IPR050364">
    <property type="entry name" value="Cytochrome_P450_fung"/>
</dbReference>
<evidence type="ECO:0000256" key="14">
    <source>
        <dbReference type="RuleBase" id="RU000461"/>
    </source>
</evidence>
<evidence type="ECO:0000256" key="13">
    <source>
        <dbReference type="PIRSR" id="PIRSR602401-1"/>
    </source>
</evidence>
<dbReference type="SUPFAM" id="SSF48264">
    <property type="entry name" value="Cytochrome P450"/>
    <property type="match status" value="1"/>
</dbReference>
<keyword evidence="15" id="KW-0732">Signal</keyword>
<name>A0A166SV38_9AGAM</name>
<evidence type="ECO:0000256" key="10">
    <source>
        <dbReference type="ARBA" id="ARBA00023004"/>
    </source>
</evidence>
<dbReference type="InterPro" id="IPR002401">
    <property type="entry name" value="Cyt_P450_E_grp-I"/>
</dbReference>
<dbReference type="OrthoDB" id="2789670at2759"/>
<dbReference type="AlphaFoldDB" id="A0A166SV38"/>
<keyword evidence="10 13" id="KW-0408">Iron</keyword>
<evidence type="ECO:0000256" key="15">
    <source>
        <dbReference type="SAM" id="SignalP"/>
    </source>
</evidence>
<accession>A0A166SV38</accession>
<comment type="subcellular location">
    <subcellularLocation>
        <location evidence="2">Membrane</location>
        <topology evidence="2">Single-pass membrane protein</topology>
    </subcellularLocation>
</comment>
<evidence type="ECO:0000256" key="4">
    <source>
        <dbReference type="ARBA" id="ARBA00010617"/>
    </source>
</evidence>
<keyword evidence="17" id="KW-1185">Reference proteome</keyword>
<evidence type="ECO:0000313" key="17">
    <source>
        <dbReference type="Proteomes" id="UP000076532"/>
    </source>
</evidence>
<evidence type="ECO:0000256" key="11">
    <source>
        <dbReference type="ARBA" id="ARBA00023033"/>
    </source>
</evidence>
<dbReference type="CDD" id="cd11065">
    <property type="entry name" value="CYP64-like"/>
    <property type="match status" value="1"/>
</dbReference>
<comment type="cofactor">
    <cofactor evidence="1 13">
        <name>heme</name>
        <dbReference type="ChEBI" id="CHEBI:30413"/>
    </cofactor>
</comment>
<evidence type="ECO:0000256" key="8">
    <source>
        <dbReference type="ARBA" id="ARBA00022989"/>
    </source>
</evidence>
<keyword evidence="11 14" id="KW-0503">Monooxygenase</keyword>
<dbReference type="PANTHER" id="PTHR46300">
    <property type="entry name" value="P450, PUTATIVE (EUROFUNG)-RELATED-RELATED"/>
    <property type="match status" value="1"/>
</dbReference>
<keyword evidence="5 13" id="KW-0349">Heme</keyword>
<evidence type="ECO:0000256" key="7">
    <source>
        <dbReference type="ARBA" id="ARBA00022723"/>
    </source>
</evidence>
<keyword evidence="7 13" id="KW-0479">Metal-binding</keyword>
<dbReference type="InterPro" id="IPR017972">
    <property type="entry name" value="Cyt_P450_CS"/>
</dbReference>
<dbReference type="Pfam" id="PF00067">
    <property type="entry name" value="p450"/>
    <property type="match status" value="1"/>
</dbReference>
<comment type="pathway">
    <text evidence="3">Secondary metabolite biosynthesis.</text>
</comment>
<dbReference type="GO" id="GO:0020037">
    <property type="term" value="F:heme binding"/>
    <property type="evidence" value="ECO:0007669"/>
    <property type="project" value="InterPro"/>
</dbReference>
<feature type="binding site" description="axial binding residue" evidence="13">
    <location>
        <position position="430"/>
    </location>
    <ligand>
        <name>heme</name>
        <dbReference type="ChEBI" id="CHEBI:30413"/>
    </ligand>
    <ligandPart>
        <name>Fe</name>
        <dbReference type="ChEBI" id="CHEBI:18248"/>
    </ligandPart>
</feature>
<evidence type="ECO:0000256" key="1">
    <source>
        <dbReference type="ARBA" id="ARBA00001971"/>
    </source>
</evidence>
<dbReference type="GO" id="GO:0005506">
    <property type="term" value="F:iron ion binding"/>
    <property type="evidence" value="ECO:0007669"/>
    <property type="project" value="InterPro"/>
</dbReference>
<dbReference type="GO" id="GO:0016020">
    <property type="term" value="C:membrane"/>
    <property type="evidence" value="ECO:0007669"/>
    <property type="project" value="UniProtKB-SubCell"/>
</dbReference>
<dbReference type="EMBL" id="KV417496">
    <property type="protein sequence ID" value="KZP29881.1"/>
    <property type="molecule type" value="Genomic_DNA"/>
</dbReference>
<evidence type="ECO:0000256" key="5">
    <source>
        <dbReference type="ARBA" id="ARBA00022617"/>
    </source>
</evidence>
<dbReference type="Proteomes" id="UP000076532">
    <property type="component" value="Unassembled WGS sequence"/>
</dbReference>
<dbReference type="GO" id="GO:0016705">
    <property type="term" value="F:oxidoreductase activity, acting on paired donors, with incorporation or reduction of molecular oxygen"/>
    <property type="evidence" value="ECO:0007669"/>
    <property type="project" value="InterPro"/>
</dbReference>
<feature type="signal peptide" evidence="15">
    <location>
        <begin position="1"/>
        <end position="17"/>
    </location>
</feature>
<keyword evidence="8" id="KW-1133">Transmembrane helix</keyword>
<organism evidence="16 17">
    <name type="scientific">Athelia psychrophila</name>
    <dbReference type="NCBI Taxonomy" id="1759441"/>
    <lineage>
        <taxon>Eukaryota</taxon>
        <taxon>Fungi</taxon>
        <taxon>Dikarya</taxon>
        <taxon>Basidiomycota</taxon>
        <taxon>Agaricomycotina</taxon>
        <taxon>Agaricomycetes</taxon>
        <taxon>Agaricomycetidae</taxon>
        <taxon>Atheliales</taxon>
        <taxon>Atheliaceae</taxon>
        <taxon>Athelia</taxon>
    </lineage>
</organism>
<protein>
    <submittedName>
        <fullName evidence="16">Cytochrome P450</fullName>
    </submittedName>
</protein>
<dbReference type="InterPro" id="IPR036396">
    <property type="entry name" value="Cyt_P450_sf"/>
</dbReference>
<keyword evidence="9 14" id="KW-0560">Oxidoreductase</keyword>
<keyword evidence="6" id="KW-0812">Transmembrane</keyword>
<dbReference type="PANTHER" id="PTHR46300:SF2">
    <property type="entry name" value="CYTOCHROME P450 MONOOXYGENASE ALNH-RELATED"/>
    <property type="match status" value="1"/>
</dbReference>
<evidence type="ECO:0000256" key="6">
    <source>
        <dbReference type="ARBA" id="ARBA00022692"/>
    </source>
</evidence>
<dbReference type="PROSITE" id="PS00086">
    <property type="entry name" value="CYTOCHROME_P450"/>
    <property type="match status" value="1"/>
</dbReference>
<sequence length="551" mass="62621">MTALLVISLTYALSTAGRREFGLPPGPSILPVVGNLHLFPRIRVHMQFQIWAHRWGDVFSLKIASGTIVVLSSATAVKELVDKTGWNASDRPSMFLVDKITDGNHMGFMKYGPQLRSLKKLLSYALSPQAVVKHIPMQEAESSQLLNDLLEKPEDFYYAIRRHTHSVAKCMVYGVRIPHYTSPDATEFFEALHAFEHTVSPGTHPPIDLLPFLKYVPMRWAPWMRDCEDVKRRRDALLWRLYEECEDRMNKGEDPRSLLEETILKREELELDKAAVAHLGIVMLEGGTDTSAAYLQSLVLLLTACPNAQKTAQNAIDAVVGDARLPVLDDVKQLPYIEALIKEVTRYRPMLPMGLPHAMRDDENYKGYLIPRDAMLFVNLWAIFHDPQVFDNPDIFDPERYLKTEFGTKLEEQGRDFRDTYVFGSGRRMCPGMHIAHQTMALTTMRLLWAFDFRPAVDATTMQPVKVDLEDFSSDITLAPRPFRCSITPRSVQRTQVVRNSFVDATSTFKQFEDGLTAKCGIGSRIAHKTIGVNELMDSYKQMNLQKLTLS</sequence>
<gene>
    <name evidence="16" type="ORF">FIBSPDRAFT_815509</name>
</gene>
<evidence type="ECO:0000256" key="2">
    <source>
        <dbReference type="ARBA" id="ARBA00004167"/>
    </source>
</evidence>
<feature type="chain" id="PRO_5007879712" evidence="15">
    <location>
        <begin position="18"/>
        <end position="551"/>
    </location>
</feature>
<reference evidence="16 17" key="1">
    <citation type="journal article" date="2016" name="Mol. Biol. Evol.">
        <title>Comparative Genomics of Early-Diverging Mushroom-Forming Fungi Provides Insights into the Origins of Lignocellulose Decay Capabilities.</title>
        <authorList>
            <person name="Nagy L.G."/>
            <person name="Riley R."/>
            <person name="Tritt A."/>
            <person name="Adam C."/>
            <person name="Daum C."/>
            <person name="Floudas D."/>
            <person name="Sun H."/>
            <person name="Yadav J.S."/>
            <person name="Pangilinan J."/>
            <person name="Larsson K.H."/>
            <person name="Matsuura K."/>
            <person name="Barry K."/>
            <person name="Labutti K."/>
            <person name="Kuo R."/>
            <person name="Ohm R.A."/>
            <person name="Bhattacharya S.S."/>
            <person name="Shirouzu T."/>
            <person name="Yoshinaga Y."/>
            <person name="Martin F.M."/>
            <person name="Grigoriev I.V."/>
            <person name="Hibbett D.S."/>
        </authorList>
    </citation>
    <scope>NUCLEOTIDE SEQUENCE [LARGE SCALE GENOMIC DNA]</scope>
    <source>
        <strain evidence="16 17">CBS 109695</strain>
    </source>
</reference>
<dbReference type="PRINTS" id="PR00385">
    <property type="entry name" value="P450"/>
</dbReference>
<dbReference type="STRING" id="436010.A0A166SV38"/>
<evidence type="ECO:0000256" key="12">
    <source>
        <dbReference type="ARBA" id="ARBA00023136"/>
    </source>
</evidence>
<dbReference type="InterPro" id="IPR001128">
    <property type="entry name" value="Cyt_P450"/>
</dbReference>
<evidence type="ECO:0000313" key="16">
    <source>
        <dbReference type="EMBL" id="KZP29881.1"/>
    </source>
</evidence>
<evidence type="ECO:0000256" key="3">
    <source>
        <dbReference type="ARBA" id="ARBA00005179"/>
    </source>
</evidence>